<proteinExistence type="predicted"/>
<dbReference type="EMBL" id="HBUF01525079">
    <property type="protein sequence ID" value="CAG6749964.1"/>
    <property type="molecule type" value="Transcribed_RNA"/>
</dbReference>
<accession>A0A8D8ZMW2</accession>
<sequence>MMPTNYRENVYRNVKEIGNNNKQHFQTTHTHVAVYPIPFPSFHLEVIFFSYWKCIGIANDNGNGLHVNEAKDKHCNLHYTHYLLLLEFCMFWIWKVMVPTTIES</sequence>
<reference evidence="1" key="1">
    <citation type="submission" date="2021-05" db="EMBL/GenBank/DDBJ databases">
        <authorList>
            <person name="Alioto T."/>
            <person name="Alioto T."/>
            <person name="Gomez Garrido J."/>
        </authorList>
    </citation>
    <scope>NUCLEOTIDE SEQUENCE</scope>
</reference>
<protein>
    <submittedName>
        <fullName evidence="1">Uncharacterized protein</fullName>
    </submittedName>
</protein>
<organism evidence="1">
    <name type="scientific">Cacopsylla melanoneura</name>
    <dbReference type="NCBI Taxonomy" id="428564"/>
    <lineage>
        <taxon>Eukaryota</taxon>
        <taxon>Metazoa</taxon>
        <taxon>Ecdysozoa</taxon>
        <taxon>Arthropoda</taxon>
        <taxon>Hexapoda</taxon>
        <taxon>Insecta</taxon>
        <taxon>Pterygota</taxon>
        <taxon>Neoptera</taxon>
        <taxon>Paraneoptera</taxon>
        <taxon>Hemiptera</taxon>
        <taxon>Sternorrhyncha</taxon>
        <taxon>Psylloidea</taxon>
        <taxon>Psyllidae</taxon>
        <taxon>Psyllinae</taxon>
        <taxon>Cacopsylla</taxon>
    </lineage>
</organism>
<name>A0A8D8ZMW2_9HEMI</name>
<dbReference type="AlphaFoldDB" id="A0A8D8ZMW2"/>
<evidence type="ECO:0000313" key="1">
    <source>
        <dbReference type="EMBL" id="CAG6749964.1"/>
    </source>
</evidence>